<sequence>ASFVEDNFSTDGWLQIHIARPPLTSSCAAQFLTRHGPIPVYSPGVGGPLL</sequence>
<dbReference type="AlphaFoldDB" id="A0A8C7DUL7"/>
<dbReference type="GeneTree" id="ENSGT01010000229316"/>
<evidence type="ECO:0000313" key="1">
    <source>
        <dbReference type="Ensembl" id="ENSNNAP00000010576.1"/>
    </source>
</evidence>
<protein>
    <submittedName>
        <fullName evidence="1">Uncharacterized protein</fullName>
    </submittedName>
</protein>
<dbReference type="Proteomes" id="UP000694559">
    <property type="component" value="Unplaced"/>
</dbReference>
<organism evidence="1 2">
    <name type="scientific">Naja naja</name>
    <name type="common">Indian cobra</name>
    <dbReference type="NCBI Taxonomy" id="35670"/>
    <lineage>
        <taxon>Eukaryota</taxon>
        <taxon>Metazoa</taxon>
        <taxon>Chordata</taxon>
        <taxon>Craniata</taxon>
        <taxon>Vertebrata</taxon>
        <taxon>Euteleostomi</taxon>
        <taxon>Lepidosauria</taxon>
        <taxon>Squamata</taxon>
        <taxon>Bifurcata</taxon>
        <taxon>Unidentata</taxon>
        <taxon>Episquamata</taxon>
        <taxon>Toxicofera</taxon>
        <taxon>Serpentes</taxon>
        <taxon>Colubroidea</taxon>
        <taxon>Elapidae</taxon>
        <taxon>Elapinae</taxon>
        <taxon>Naja</taxon>
    </lineage>
</organism>
<reference evidence="1" key="2">
    <citation type="submission" date="2025-09" db="UniProtKB">
        <authorList>
            <consortium name="Ensembl"/>
        </authorList>
    </citation>
    <scope>IDENTIFICATION</scope>
</reference>
<proteinExistence type="predicted"/>
<accession>A0A8C7DUL7</accession>
<evidence type="ECO:0000313" key="2">
    <source>
        <dbReference type="Proteomes" id="UP000694559"/>
    </source>
</evidence>
<name>A0A8C7DUL7_NAJNA</name>
<keyword evidence="2" id="KW-1185">Reference proteome</keyword>
<dbReference type="Ensembl" id="ENSNNAT00000011063.1">
    <property type="protein sequence ID" value="ENSNNAP00000010576.1"/>
    <property type="gene ID" value="ENSNNAG00000007061.1"/>
</dbReference>
<reference evidence="1" key="1">
    <citation type="submission" date="2025-08" db="UniProtKB">
        <authorList>
            <consortium name="Ensembl"/>
        </authorList>
    </citation>
    <scope>IDENTIFICATION</scope>
</reference>